<dbReference type="GO" id="GO:0005886">
    <property type="term" value="C:plasma membrane"/>
    <property type="evidence" value="ECO:0007669"/>
    <property type="project" value="TreeGrafter"/>
</dbReference>
<feature type="domain" description="Ketosynthase family 3 (KS3)" evidence="7">
    <location>
        <begin position="103"/>
        <end position="529"/>
    </location>
</feature>
<dbReference type="InterPro" id="IPR014031">
    <property type="entry name" value="Ketoacyl_synth_C"/>
</dbReference>
<dbReference type="InterPro" id="IPR036291">
    <property type="entry name" value="NAD(P)-bd_dom_sf"/>
</dbReference>
<evidence type="ECO:0000256" key="5">
    <source>
        <dbReference type="SAM" id="MobiDB-lite"/>
    </source>
</evidence>
<protein>
    <submittedName>
        <fullName evidence="8">Polyketide synthase PksM</fullName>
    </submittedName>
</protein>
<dbReference type="GO" id="GO:0031177">
    <property type="term" value="F:phosphopantetheine binding"/>
    <property type="evidence" value="ECO:0007669"/>
    <property type="project" value="InterPro"/>
</dbReference>
<evidence type="ECO:0000256" key="1">
    <source>
        <dbReference type="ARBA" id="ARBA00022450"/>
    </source>
</evidence>
<dbReference type="EMBL" id="CP020331">
    <property type="protein sequence ID" value="AQZ53677.1"/>
    <property type="molecule type" value="Genomic_DNA"/>
</dbReference>
<feature type="domain" description="Carrier" evidence="6">
    <location>
        <begin position="1274"/>
        <end position="1349"/>
    </location>
</feature>
<dbReference type="RefSeq" id="WP_018067015.1">
    <property type="nucleotide sequence ID" value="NZ_AQWH01000031.1"/>
</dbReference>
<dbReference type="eggNOG" id="COG3321">
    <property type="taxonomic scope" value="Bacteria"/>
</dbReference>
<feature type="compositionally biased region" description="Basic and acidic residues" evidence="5">
    <location>
        <begin position="90"/>
        <end position="101"/>
    </location>
</feature>
<comment type="function">
    <text evidence="4">Involved in production of the polyketide antibiotic thailandamide.</text>
</comment>
<dbReference type="SUPFAM" id="SSF53901">
    <property type="entry name" value="Thiolase-like"/>
    <property type="match status" value="1"/>
</dbReference>
<keyword evidence="9" id="KW-1185">Reference proteome</keyword>
<feature type="domain" description="Carrier" evidence="6">
    <location>
        <begin position="5"/>
        <end position="79"/>
    </location>
</feature>
<keyword evidence="3" id="KW-0808">Transferase</keyword>
<dbReference type="PANTHER" id="PTHR43775">
    <property type="entry name" value="FATTY ACID SYNTHASE"/>
    <property type="match status" value="1"/>
</dbReference>
<dbReference type="SMART" id="SM00822">
    <property type="entry name" value="PKS_KR"/>
    <property type="match status" value="1"/>
</dbReference>
<evidence type="ECO:0000259" key="7">
    <source>
        <dbReference type="PROSITE" id="PS52004"/>
    </source>
</evidence>
<reference evidence="8 9" key="1">
    <citation type="submission" date="2017-03" db="EMBL/GenBank/DDBJ databases">
        <title>Foreign affairs: Plasmid Transfer between Roseobacters and Rhizobia.</title>
        <authorList>
            <person name="Bartling P."/>
            <person name="Bunk B."/>
            <person name="Overmann J."/>
            <person name="Brinkmann H."/>
            <person name="Petersen J."/>
        </authorList>
    </citation>
    <scope>NUCLEOTIDE SEQUENCE [LARGE SCALE GENOMIC DNA]</scope>
    <source>
        <strain evidence="8 9">MACL11</strain>
        <plasmid evidence="9">Plasmid pmm593</plasmid>
    </source>
</reference>
<dbReference type="CDD" id="cd00833">
    <property type="entry name" value="PKS"/>
    <property type="match status" value="1"/>
</dbReference>
<dbReference type="PROSITE" id="PS00012">
    <property type="entry name" value="PHOSPHOPANTETHEINE"/>
    <property type="match status" value="2"/>
</dbReference>
<name>A0A1U9Z7H7_9HYPH</name>
<dbReference type="SMART" id="SM01294">
    <property type="entry name" value="PKS_PP_betabranch"/>
    <property type="match status" value="2"/>
</dbReference>
<keyword evidence="1" id="KW-0596">Phosphopantetheine</keyword>
<dbReference type="InterPro" id="IPR020806">
    <property type="entry name" value="PKS_PP-bd"/>
</dbReference>
<dbReference type="PROSITE" id="PS00606">
    <property type="entry name" value="KS3_1"/>
    <property type="match status" value="1"/>
</dbReference>
<organism evidence="8 9">
    <name type="scientific">Martelella mediterranea DSM 17316</name>
    <dbReference type="NCBI Taxonomy" id="1122214"/>
    <lineage>
        <taxon>Bacteria</taxon>
        <taxon>Pseudomonadati</taxon>
        <taxon>Pseudomonadota</taxon>
        <taxon>Alphaproteobacteria</taxon>
        <taxon>Hyphomicrobiales</taxon>
        <taxon>Aurantimonadaceae</taxon>
        <taxon>Martelella</taxon>
    </lineage>
</organism>
<dbReference type="GO" id="GO:0071770">
    <property type="term" value="P:DIM/DIP cell wall layer assembly"/>
    <property type="evidence" value="ECO:0007669"/>
    <property type="project" value="TreeGrafter"/>
</dbReference>
<dbReference type="Gene3D" id="1.10.1240.100">
    <property type="match status" value="1"/>
</dbReference>
<dbReference type="InterPro" id="IPR036736">
    <property type="entry name" value="ACP-like_sf"/>
</dbReference>
<dbReference type="SMART" id="SM00825">
    <property type="entry name" value="PKS_KS"/>
    <property type="match status" value="1"/>
</dbReference>
<dbReference type="InterPro" id="IPR057326">
    <property type="entry name" value="KR_dom"/>
</dbReference>
<keyword evidence="8" id="KW-0614">Plasmid</keyword>
<dbReference type="SMART" id="SM00823">
    <property type="entry name" value="PKS_PP"/>
    <property type="match status" value="3"/>
</dbReference>
<dbReference type="OrthoDB" id="9778690at2"/>
<accession>A0A1U9Z7H7</accession>
<dbReference type="Pfam" id="PF02801">
    <property type="entry name" value="Ketoacyl-synt_C"/>
    <property type="match status" value="1"/>
</dbReference>
<dbReference type="Gene3D" id="1.10.1200.10">
    <property type="entry name" value="ACP-like"/>
    <property type="match status" value="3"/>
</dbReference>
<sequence>MRSATPTLPTLKGLAAAILEISETGIDVDETLGNLGFDSASLKLFAARLSDSFGHPVDTITLFTFPTLNELAEHLDEHWAASDNPSKAPTPEKDTRHHGDHEGHDIAIVGISCRLPGAHSKEQFWKNQIATRNSITEIPRRRWNWKSIEGDPFSESGRTDVKWGAFIEGEDQFAPDFFGISQYEAEFMDPQHRLFLTGAWEAIWDAGHDPRALAGQSVGVFAGVQFQDYQRLIDQRGLTSAQACTGNAHAMIANRVSFLLDVHGPSAAIDTACSSSLVAIHSAVQAIRRGECTMAVAGGVNLLLTPDMFIMGRQLGVLSPTGQCRTFDAAADGYVRGEGVGVLLLKTLADAERDHDRVYAVIKGSAVNHGGKAASLTAPNSRAQARLMISAMEDAGLTPNDISYVEMHGTGTELGDPIEIEAVKSAFRQVRADRHLPPSPCTVGSVKTNIGHLEPAAGVAGVINVAMAIRDRRLPGLSNFKTLNPHIVFEDGLSLQAETGPWPAPDAPLAALVNSFGFGGANASVALAQHLPSGRSPASVDPMFIPLTAFTEADLQDHAAAIAEAIPALKAQTDPAHLLKDIAFTLQQRGESRPVRVVIKVADTETLVDRLNAIISGIATDDAIIADAATARRLSLPDHVAVWLEGGHVNWPAIDQARRVSLPIVPWRSRSCWFEPRLEEVASASEPELIGLRPGWRTRPAQAEPRIWSSKCLWMIGRSEEQIAAHMPAFERALAGTATVISSVFSEEEHCFRPSLDVWQCSGAEPEAVIVLPSSDAPDPSRTEPELAFCLASALMEDAFGREIDIFHVALEDFARRPAIDAITAFAKSAFLENAHLRLHTLFFGTEAASDWQSLTLAEITSRPPAVPACLRFNPDRTTRVLSEGEAERTPAPVWFRDGGVYLVPGGAGELGRRLIARLGKDIDATFIACGRSVAEANQNAAIATLSSGMRGRALYRQCDITDGARTDELIGQILTEHGKIDGIVNLVTAHDDAYIFRKNWDTFDKVSAAKVQGTINLDRATAALDLDFFVAFSSLASLGLAGGSDYAYGCAFQNSFAAWRAGEVAAGRRRGLSKAICWSRWKWDRYVTPEFDTWFASLGFAFLDLDVGLQAFRSAMAEDSPETIMLYGRSNEIWTALDRENALLRGPAIAPASMPEAETKRPPAKAGSPAQPDTGDTPRARPAISVSERSAPLETTLTAIIGDLLKINDLDPQTRFSAIGLDSVMAIRLIVLVDKALGRRLTPKELLRHQSIAELAAFMAQDVAVDAGPTAQSQPETVADILTAEIASMLRSDEVDRTARFASMGVDSIMAVKLSSQLTRLFGVGITPRWFIRHPTIESMAEEIENQRAAKV</sequence>
<evidence type="ECO:0000313" key="8">
    <source>
        <dbReference type="EMBL" id="AQZ53677.1"/>
    </source>
</evidence>
<gene>
    <name evidence="8" type="primary">pksM</name>
    <name evidence="8" type="ORF">Mame_04385</name>
</gene>
<dbReference type="GO" id="GO:0004315">
    <property type="term" value="F:3-oxoacyl-[acyl-carrier-protein] synthase activity"/>
    <property type="evidence" value="ECO:0007669"/>
    <property type="project" value="InterPro"/>
</dbReference>
<keyword evidence="2" id="KW-0597">Phosphoprotein</keyword>
<evidence type="ECO:0000256" key="4">
    <source>
        <dbReference type="ARBA" id="ARBA00054155"/>
    </source>
</evidence>
<evidence type="ECO:0000313" key="9">
    <source>
        <dbReference type="Proteomes" id="UP000191135"/>
    </source>
</evidence>
<dbReference type="Pfam" id="PF08659">
    <property type="entry name" value="KR"/>
    <property type="match status" value="1"/>
</dbReference>
<dbReference type="GO" id="GO:0006633">
    <property type="term" value="P:fatty acid biosynthetic process"/>
    <property type="evidence" value="ECO:0007669"/>
    <property type="project" value="InterPro"/>
</dbReference>
<dbReference type="PANTHER" id="PTHR43775:SF37">
    <property type="entry name" value="SI:DKEY-61P9.11"/>
    <property type="match status" value="1"/>
</dbReference>
<feature type="region of interest" description="Disordered" evidence="5">
    <location>
        <begin position="1153"/>
        <end position="1189"/>
    </location>
</feature>
<dbReference type="Gene3D" id="3.40.47.10">
    <property type="match status" value="1"/>
</dbReference>
<dbReference type="GO" id="GO:0004312">
    <property type="term" value="F:fatty acid synthase activity"/>
    <property type="evidence" value="ECO:0007669"/>
    <property type="project" value="TreeGrafter"/>
</dbReference>
<dbReference type="SUPFAM" id="SSF47336">
    <property type="entry name" value="ACP-like"/>
    <property type="match status" value="3"/>
</dbReference>
<dbReference type="InterPro" id="IPR009081">
    <property type="entry name" value="PP-bd_ACP"/>
</dbReference>
<dbReference type="InterPro" id="IPR014030">
    <property type="entry name" value="Ketoacyl_synth_N"/>
</dbReference>
<dbReference type="InterPro" id="IPR018201">
    <property type="entry name" value="Ketoacyl_synth_AS"/>
</dbReference>
<dbReference type="PROSITE" id="PS50075">
    <property type="entry name" value="CARRIER"/>
    <property type="match status" value="3"/>
</dbReference>
<dbReference type="Gene3D" id="3.40.50.720">
    <property type="entry name" value="NAD(P)-binding Rossmann-like Domain"/>
    <property type="match status" value="1"/>
</dbReference>
<dbReference type="SUPFAM" id="SSF51735">
    <property type="entry name" value="NAD(P)-binding Rossmann-fold domains"/>
    <property type="match status" value="1"/>
</dbReference>
<geneLocation type="plasmid" evidence="9">
    <name>pmm593</name>
</geneLocation>
<dbReference type="InterPro" id="IPR006162">
    <property type="entry name" value="Ppantetheine_attach_site"/>
</dbReference>
<dbReference type="InterPro" id="IPR020841">
    <property type="entry name" value="PKS_Beta-ketoAc_synthase_dom"/>
</dbReference>
<dbReference type="GO" id="GO:0005737">
    <property type="term" value="C:cytoplasm"/>
    <property type="evidence" value="ECO:0007669"/>
    <property type="project" value="TreeGrafter"/>
</dbReference>
<dbReference type="Proteomes" id="UP000191135">
    <property type="component" value="Plasmid pMM593"/>
</dbReference>
<dbReference type="Pfam" id="PF00109">
    <property type="entry name" value="ketoacyl-synt"/>
    <property type="match status" value="1"/>
</dbReference>
<feature type="domain" description="Carrier" evidence="6">
    <location>
        <begin position="1189"/>
        <end position="1264"/>
    </location>
</feature>
<proteinExistence type="predicted"/>
<dbReference type="InterPro" id="IPR016039">
    <property type="entry name" value="Thiolase-like"/>
</dbReference>
<evidence type="ECO:0000259" key="6">
    <source>
        <dbReference type="PROSITE" id="PS50075"/>
    </source>
</evidence>
<dbReference type="Pfam" id="PF00550">
    <property type="entry name" value="PP-binding"/>
    <property type="match status" value="3"/>
</dbReference>
<dbReference type="InterPro" id="IPR050091">
    <property type="entry name" value="PKS_NRPS_Biosynth_Enz"/>
</dbReference>
<dbReference type="InterPro" id="IPR013968">
    <property type="entry name" value="PKS_KR"/>
</dbReference>
<evidence type="ECO:0000256" key="2">
    <source>
        <dbReference type="ARBA" id="ARBA00022553"/>
    </source>
</evidence>
<dbReference type="FunFam" id="3.40.47.10:FF:000019">
    <property type="entry name" value="Polyketide synthase type I"/>
    <property type="match status" value="1"/>
</dbReference>
<feature type="region of interest" description="Disordered" evidence="5">
    <location>
        <begin position="81"/>
        <end position="101"/>
    </location>
</feature>
<dbReference type="PROSITE" id="PS52004">
    <property type="entry name" value="KS3_2"/>
    <property type="match status" value="1"/>
</dbReference>
<evidence type="ECO:0000256" key="3">
    <source>
        <dbReference type="ARBA" id="ARBA00022679"/>
    </source>
</evidence>
<dbReference type="KEGG" id="mmed:Mame_04385"/>